<accession>D6CKT6</accession>
<dbReference type="EMBL" id="FP475956">
    <property type="protein sequence ID" value="CAZ87554.1"/>
    <property type="molecule type" value="Genomic_DNA"/>
</dbReference>
<evidence type="ECO:0000313" key="1">
    <source>
        <dbReference type="EMBL" id="CAZ87554.1"/>
    </source>
</evidence>
<dbReference type="Proteomes" id="UP000002372">
    <property type="component" value="Chromosome"/>
</dbReference>
<sequence>MCRKKSQMLTRLAVVGVLQRFSAGPGFTR</sequence>
<dbReference type="KEGG" id="thi:THI_0849"/>
<name>D6CKT6_THIA3</name>
<reference key="1">
    <citation type="submission" date="2009-07" db="EMBL/GenBank/DDBJ databases">
        <authorList>
            <person name="Genoscope - CEA"/>
        </authorList>
    </citation>
    <scope>NUCLEOTIDE SEQUENCE</scope>
    <source>
        <strain>3As</strain>
    </source>
</reference>
<dbReference type="AlphaFoldDB" id="D6CKT6"/>
<evidence type="ECO:0000313" key="2">
    <source>
        <dbReference type="Proteomes" id="UP000002372"/>
    </source>
</evidence>
<gene>
    <name evidence="1" type="ordered locus">THI_0849</name>
</gene>
<proteinExistence type="predicted"/>
<reference evidence="2" key="2">
    <citation type="journal article" date="2010" name="PLoS Genet.">
        <title>Structure, function, and evolution of the Thiomonas spp. genome.</title>
        <authorList>
            <person name="Arsene-Ploetze F."/>
            <person name="Koechler S."/>
            <person name="Marchal M."/>
            <person name="Coppee J.Y."/>
            <person name="Chandler M."/>
            <person name="Bonnefoy V."/>
            <person name="Brochier-Armanet C."/>
            <person name="Barakat M."/>
            <person name="Barbe V."/>
            <person name="Battaglia-Brunet F."/>
            <person name="Bruneel O."/>
            <person name="Bryan C.G."/>
            <person name="Cleiss-Arnold J."/>
            <person name="Cruveiller S."/>
            <person name="Erhardt M."/>
            <person name="Heinrich-Salmeron A."/>
            <person name="Hommais F."/>
            <person name="Joulian C."/>
            <person name="Krin E."/>
            <person name="Lieutaud A."/>
            <person name="Lievremont D."/>
            <person name="Michel C."/>
            <person name="Muller D."/>
            <person name="Ortet P."/>
            <person name="Proux C."/>
            <person name="Siguier P."/>
            <person name="Roche D."/>
            <person name="Rouy Z."/>
            <person name="Salvignol G."/>
            <person name="Slyemi D."/>
            <person name="Talla E."/>
            <person name="Weiss S."/>
            <person name="Weissenbach J."/>
            <person name="Medigue C."/>
            <person name="Bertin P.N."/>
        </authorList>
    </citation>
    <scope>NUCLEOTIDE SEQUENCE [LARGE SCALE GENOMIC DNA]</scope>
    <source>
        <strain evidence="2">DSM 22701 / CIP 110005 / 3As</strain>
    </source>
</reference>
<organism evidence="1 2">
    <name type="scientific">Thiomonas arsenitoxydans (strain DSM 22701 / CIP 110005 / 3As)</name>
    <dbReference type="NCBI Taxonomy" id="426114"/>
    <lineage>
        <taxon>Bacteria</taxon>
        <taxon>Pseudomonadati</taxon>
        <taxon>Pseudomonadota</taxon>
        <taxon>Betaproteobacteria</taxon>
        <taxon>Burkholderiales</taxon>
        <taxon>Thiomonas</taxon>
    </lineage>
</organism>
<dbReference type="HOGENOM" id="CLU_3410425_0_0_4"/>
<protein>
    <submittedName>
        <fullName evidence="1">Uncharacterized protein</fullName>
    </submittedName>
</protein>